<keyword evidence="1" id="KW-0472">Membrane</keyword>
<organism evidence="3 4">
    <name type="scientific">Mycena venus</name>
    <dbReference type="NCBI Taxonomy" id="2733690"/>
    <lineage>
        <taxon>Eukaryota</taxon>
        <taxon>Fungi</taxon>
        <taxon>Dikarya</taxon>
        <taxon>Basidiomycota</taxon>
        <taxon>Agaricomycotina</taxon>
        <taxon>Agaricomycetes</taxon>
        <taxon>Agaricomycetidae</taxon>
        <taxon>Agaricales</taxon>
        <taxon>Marasmiineae</taxon>
        <taxon>Mycenaceae</taxon>
        <taxon>Mycena</taxon>
    </lineage>
</organism>
<keyword evidence="4" id="KW-1185">Reference proteome</keyword>
<dbReference type="EMBL" id="JACAZI010000031">
    <property type="protein sequence ID" value="KAF7332937.1"/>
    <property type="molecule type" value="Genomic_DNA"/>
</dbReference>
<feature type="transmembrane region" description="Helical" evidence="1">
    <location>
        <begin position="96"/>
        <end position="114"/>
    </location>
</feature>
<protein>
    <submittedName>
        <fullName evidence="3">Putative Transmembrane protein</fullName>
    </submittedName>
</protein>
<evidence type="ECO:0000313" key="3">
    <source>
        <dbReference type="EMBL" id="KAF7332937.1"/>
    </source>
</evidence>
<name>A0A8H7CEE0_9AGAR</name>
<dbReference type="OrthoDB" id="3223377at2759"/>
<evidence type="ECO:0000256" key="1">
    <source>
        <dbReference type="SAM" id="Phobius"/>
    </source>
</evidence>
<feature type="transmembrane region" description="Helical" evidence="1">
    <location>
        <begin position="213"/>
        <end position="232"/>
    </location>
</feature>
<dbReference type="Proteomes" id="UP000620124">
    <property type="component" value="Unassembled WGS sequence"/>
</dbReference>
<dbReference type="Pfam" id="PF20152">
    <property type="entry name" value="DUF6534"/>
    <property type="match status" value="1"/>
</dbReference>
<dbReference type="AlphaFoldDB" id="A0A8H7CEE0"/>
<feature type="domain" description="DUF6534" evidence="2">
    <location>
        <begin position="177"/>
        <end position="264"/>
    </location>
</feature>
<gene>
    <name evidence="3" type="ORF">MVEN_02399600</name>
</gene>
<accession>A0A8H7CEE0</accession>
<feature type="transmembrane region" description="Helical" evidence="1">
    <location>
        <begin position="20"/>
        <end position="39"/>
    </location>
</feature>
<dbReference type="PANTHER" id="PTHR40465:SF1">
    <property type="entry name" value="DUF6534 DOMAIN-CONTAINING PROTEIN"/>
    <property type="match status" value="1"/>
</dbReference>
<feature type="transmembrane region" description="Helical" evidence="1">
    <location>
        <begin position="51"/>
        <end position="76"/>
    </location>
</feature>
<dbReference type="PANTHER" id="PTHR40465">
    <property type="entry name" value="CHROMOSOME 1, WHOLE GENOME SHOTGUN SEQUENCE"/>
    <property type="match status" value="1"/>
</dbReference>
<dbReference type="InterPro" id="IPR045339">
    <property type="entry name" value="DUF6534"/>
</dbReference>
<reference evidence="3" key="1">
    <citation type="submission" date="2020-05" db="EMBL/GenBank/DDBJ databases">
        <title>Mycena genomes resolve the evolution of fungal bioluminescence.</title>
        <authorList>
            <person name="Tsai I.J."/>
        </authorList>
    </citation>
    <scope>NUCLEOTIDE SEQUENCE</scope>
    <source>
        <strain evidence="3">CCC161011</strain>
    </source>
</reference>
<feature type="transmembrane region" description="Helical" evidence="1">
    <location>
        <begin position="244"/>
        <end position="261"/>
    </location>
</feature>
<keyword evidence="1" id="KW-1133">Transmembrane helix</keyword>
<keyword evidence="1 3" id="KW-0812">Transmembrane</keyword>
<evidence type="ECO:0000313" key="4">
    <source>
        <dbReference type="Proteomes" id="UP000620124"/>
    </source>
</evidence>
<feature type="transmembrane region" description="Helical" evidence="1">
    <location>
        <begin position="126"/>
        <end position="147"/>
    </location>
</feature>
<proteinExistence type="predicted"/>
<feature type="transmembrane region" description="Helical" evidence="1">
    <location>
        <begin position="167"/>
        <end position="192"/>
    </location>
</feature>
<sequence>MLDAGAPYVLETGPLLISGFLNWGLFGIIVVQMYTYMQWYYSTDGKLVRALAISLFVLELLQTIMTTHTCWVMLVLEWGNPLVFTRSPWSMVAIPIQYAIVASMVQIFFARRIWLLGKGLGKGPIIRYITVLIVTLSLVQWASELALTVEYCLHSNNDPAQLVKFKWLTLLWLITCFACDLSIAATQVYIFSNSKNNFWSETNTLLDRLIMRTIQSGVITATVAALHIVMFLKYPNTFLDLPPIYTLGKLYVNIVFANLNGRKRQIQALEIETSGISLEPHRRKNSAQSRTAAGYESTVGFHSANVHITTEIENSDDYIKKPTLRM</sequence>
<evidence type="ECO:0000259" key="2">
    <source>
        <dbReference type="Pfam" id="PF20152"/>
    </source>
</evidence>
<comment type="caution">
    <text evidence="3">The sequence shown here is derived from an EMBL/GenBank/DDBJ whole genome shotgun (WGS) entry which is preliminary data.</text>
</comment>